<dbReference type="Proteomes" id="UP000663868">
    <property type="component" value="Unassembled WGS sequence"/>
</dbReference>
<dbReference type="EMBL" id="CAJOBB010000410">
    <property type="protein sequence ID" value="CAF3673577.1"/>
    <property type="molecule type" value="Genomic_DNA"/>
</dbReference>
<comment type="caution">
    <text evidence="4">The sequence shown here is derived from an EMBL/GenBank/DDBJ whole genome shotgun (WGS) entry which is preliminary data.</text>
</comment>
<evidence type="ECO:0000256" key="2">
    <source>
        <dbReference type="SAM" id="Phobius"/>
    </source>
</evidence>
<feature type="transmembrane region" description="Helical" evidence="2">
    <location>
        <begin position="52"/>
        <end position="76"/>
    </location>
</feature>
<feature type="transmembrane region" description="Helical" evidence="2">
    <location>
        <begin position="114"/>
        <end position="136"/>
    </location>
</feature>
<keyword evidence="2" id="KW-0472">Membrane</keyword>
<dbReference type="EMBL" id="CAJNOE010000812">
    <property type="protein sequence ID" value="CAF1338610.1"/>
    <property type="molecule type" value="Genomic_DNA"/>
</dbReference>
<feature type="transmembrane region" description="Helical" evidence="2">
    <location>
        <begin position="88"/>
        <end position="109"/>
    </location>
</feature>
<feature type="compositionally biased region" description="Basic residues" evidence="1">
    <location>
        <begin position="12"/>
        <end position="26"/>
    </location>
</feature>
<dbReference type="Proteomes" id="UP000663860">
    <property type="component" value="Unassembled WGS sequence"/>
</dbReference>
<evidence type="ECO:0000313" key="5">
    <source>
        <dbReference type="Proteomes" id="UP000663868"/>
    </source>
</evidence>
<feature type="transmembrane region" description="Helical" evidence="2">
    <location>
        <begin position="168"/>
        <end position="190"/>
    </location>
</feature>
<organism evidence="4 5">
    <name type="scientific">Adineta steineri</name>
    <dbReference type="NCBI Taxonomy" id="433720"/>
    <lineage>
        <taxon>Eukaryota</taxon>
        <taxon>Metazoa</taxon>
        <taxon>Spiralia</taxon>
        <taxon>Gnathifera</taxon>
        <taxon>Rotifera</taxon>
        <taxon>Eurotatoria</taxon>
        <taxon>Bdelloidea</taxon>
        <taxon>Adinetida</taxon>
        <taxon>Adinetidae</taxon>
        <taxon>Adineta</taxon>
    </lineage>
</organism>
<gene>
    <name evidence="3" type="ORF">IZO911_LOCUS36101</name>
    <name evidence="4" type="ORF">KXQ929_LOCUS9164</name>
</gene>
<accession>A0A818SJ27</accession>
<evidence type="ECO:0000313" key="4">
    <source>
        <dbReference type="EMBL" id="CAF3673577.1"/>
    </source>
</evidence>
<dbReference type="AlphaFoldDB" id="A0A818SJ27"/>
<feature type="region of interest" description="Disordered" evidence="1">
    <location>
        <begin position="1"/>
        <end position="31"/>
    </location>
</feature>
<keyword evidence="2" id="KW-0812">Transmembrane</keyword>
<evidence type="ECO:0000313" key="3">
    <source>
        <dbReference type="EMBL" id="CAF1338610.1"/>
    </source>
</evidence>
<evidence type="ECO:0000256" key="1">
    <source>
        <dbReference type="SAM" id="MobiDB-lite"/>
    </source>
</evidence>
<name>A0A818SJ27_9BILA</name>
<keyword evidence="2" id="KW-1133">Transmembrane helix</keyword>
<sequence>MLASRPRFQPRPNHRLRIQPRPHHRPPIGNGRSASPIEYKWKSIWPYRISTVLGGLIIFFAVALIVLEIALLGIIGSVVNGGVFSTGVGIWTGVFIVAAGVFILILNWVKSVRLWARVALCATVVATAFAIIEFSINAARVQLASDAGIFGVSNSRVASIGGLPAAQLALGIVVFLLCLAFIGLYIYIAIKVSSRRSDRRQQQLIVYPVQQS</sequence>
<protein>
    <submittedName>
        <fullName evidence="4">Uncharacterized protein</fullName>
    </submittedName>
</protein>
<reference evidence="4" key="1">
    <citation type="submission" date="2021-02" db="EMBL/GenBank/DDBJ databases">
        <authorList>
            <person name="Nowell W R."/>
        </authorList>
    </citation>
    <scope>NUCLEOTIDE SEQUENCE</scope>
</reference>
<proteinExistence type="predicted"/>